<dbReference type="EMBL" id="FOSG01000017">
    <property type="protein sequence ID" value="SFL34460.1"/>
    <property type="molecule type" value="Genomic_DNA"/>
</dbReference>
<feature type="compositionally biased region" description="Low complexity" evidence="1">
    <location>
        <begin position="202"/>
        <end position="212"/>
    </location>
</feature>
<feature type="region of interest" description="Disordered" evidence="1">
    <location>
        <begin position="1"/>
        <end position="97"/>
    </location>
</feature>
<protein>
    <submittedName>
        <fullName evidence="2">Uncharacterized protein</fullName>
    </submittedName>
</protein>
<evidence type="ECO:0000313" key="3">
    <source>
        <dbReference type="Proteomes" id="UP000198928"/>
    </source>
</evidence>
<accession>A0A1I4GY31</accession>
<gene>
    <name evidence="2" type="ORF">SAMN05192584_11760</name>
</gene>
<reference evidence="3" key="1">
    <citation type="submission" date="2016-10" db="EMBL/GenBank/DDBJ databases">
        <authorList>
            <person name="Varghese N."/>
            <person name="Submissions S."/>
        </authorList>
    </citation>
    <scope>NUCLEOTIDE SEQUENCE [LARGE SCALE GENOMIC DNA]</scope>
    <source>
        <strain evidence="3">PL19</strain>
    </source>
</reference>
<organism evidence="2 3">
    <name type="scientific">Streptomyces pini</name>
    <dbReference type="NCBI Taxonomy" id="1520580"/>
    <lineage>
        <taxon>Bacteria</taxon>
        <taxon>Bacillati</taxon>
        <taxon>Actinomycetota</taxon>
        <taxon>Actinomycetes</taxon>
        <taxon>Kitasatosporales</taxon>
        <taxon>Streptomycetaceae</taxon>
        <taxon>Streptomyces</taxon>
    </lineage>
</organism>
<feature type="compositionally biased region" description="Basic and acidic residues" evidence="1">
    <location>
        <begin position="16"/>
        <end position="27"/>
    </location>
</feature>
<dbReference type="AlphaFoldDB" id="A0A1I4GY31"/>
<feature type="compositionally biased region" description="Basic and acidic residues" evidence="1">
    <location>
        <begin position="239"/>
        <end position="251"/>
    </location>
</feature>
<feature type="compositionally biased region" description="Basic and acidic residues" evidence="1">
    <location>
        <begin position="73"/>
        <end position="83"/>
    </location>
</feature>
<evidence type="ECO:0000256" key="1">
    <source>
        <dbReference type="SAM" id="MobiDB-lite"/>
    </source>
</evidence>
<feature type="region of interest" description="Disordered" evidence="1">
    <location>
        <begin position="165"/>
        <end position="271"/>
    </location>
</feature>
<feature type="compositionally biased region" description="Basic and acidic residues" evidence="1">
    <location>
        <begin position="140"/>
        <end position="149"/>
    </location>
</feature>
<feature type="region of interest" description="Disordered" evidence="1">
    <location>
        <begin position="135"/>
        <end position="154"/>
    </location>
</feature>
<keyword evidence="3" id="KW-1185">Reference proteome</keyword>
<proteinExistence type="predicted"/>
<evidence type="ECO:0000313" key="2">
    <source>
        <dbReference type="EMBL" id="SFL34460.1"/>
    </source>
</evidence>
<feature type="compositionally biased region" description="Basic and acidic residues" evidence="1">
    <location>
        <begin position="51"/>
        <end position="60"/>
    </location>
</feature>
<feature type="compositionally biased region" description="Basic residues" evidence="1">
    <location>
        <begin position="192"/>
        <end position="201"/>
    </location>
</feature>
<sequence length="271" mass="29907">MGGRDLADQLNTLPERGARHTEHHTGHFPELAVPFPSTSREFSNPRHKREGGKQDRRLVRSPEPNVRGLRGKASKEAAPRDSDSTGTGGGAEIFPSKHFGNMAGIHCAVPTTARAFPAGGRDSGFAIRRVPVDGIPQRATENRKDRPVPERAWPMVRLRAADRLAMEMECGGGRETRSDHRPPEDHRPVSRGGRRTRHRSRSVAARTASGRAFALDGAGRRGHRRPRDPGPPPRRRLHGQGDAHRRQERTGRSTFRSGPYSKTEEPTAANT</sequence>
<feature type="compositionally biased region" description="Basic and acidic residues" evidence="1">
    <location>
        <begin position="165"/>
        <end position="188"/>
    </location>
</feature>
<name>A0A1I4GY31_9ACTN</name>
<dbReference type="Proteomes" id="UP000198928">
    <property type="component" value="Unassembled WGS sequence"/>
</dbReference>